<dbReference type="EMBL" id="CCNE01000066">
    <property type="protein sequence ID" value="CDX62883.1"/>
    <property type="molecule type" value="Genomic_DNA"/>
</dbReference>
<sequence length="68" mass="7469">MFPAEPLPDLASLPSDAVLTRRQMSALSGYTVQAFKKWAREGRGPAITPVEGRPRYRVADARAWLGAI</sequence>
<dbReference type="SUPFAM" id="SSF46955">
    <property type="entry name" value="Putative DNA-binding domain"/>
    <property type="match status" value="1"/>
</dbReference>
<proteinExistence type="predicted"/>
<accession>A0A090GWA1</accession>
<organism evidence="1 2">
    <name type="scientific">Mesorhizobium plurifarium</name>
    <dbReference type="NCBI Taxonomy" id="69974"/>
    <lineage>
        <taxon>Bacteria</taxon>
        <taxon>Pseudomonadati</taxon>
        <taxon>Pseudomonadota</taxon>
        <taxon>Alphaproteobacteria</taxon>
        <taxon>Hyphomicrobiales</taxon>
        <taxon>Phyllobacteriaceae</taxon>
        <taxon>Mesorhizobium</taxon>
    </lineage>
</organism>
<dbReference type="AlphaFoldDB" id="A0A090GWA1"/>
<evidence type="ECO:0000313" key="2">
    <source>
        <dbReference type="Proteomes" id="UP000046122"/>
    </source>
</evidence>
<evidence type="ECO:0000313" key="1">
    <source>
        <dbReference type="EMBL" id="CDX62883.1"/>
    </source>
</evidence>
<evidence type="ECO:0008006" key="3">
    <source>
        <dbReference type="Google" id="ProtNLM"/>
    </source>
</evidence>
<gene>
    <name evidence="1" type="ORF">MPL3365_80051</name>
</gene>
<protein>
    <recommendedName>
        <fullName evidence="3">Helix-turn-helix domain-containing protein</fullName>
    </recommendedName>
</protein>
<name>A0A090GWA1_MESPL</name>
<reference evidence="1 2" key="1">
    <citation type="submission" date="2014-08" db="EMBL/GenBank/DDBJ databases">
        <authorList>
            <person name="Moulin Lionel"/>
        </authorList>
    </citation>
    <scope>NUCLEOTIDE SEQUENCE [LARGE SCALE GENOMIC DNA]</scope>
</reference>
<dbReference type="InterPro" id="IPR009061">
    <property type="entry name" value="DNA-bd_dom_put_sf"/>
</dbReference>
<dbReference type="Proteomes" id="UP000046122">
    <property type="component" value="Unassembled WGS sequence"/>
</dbReference>